<feature type="domain" description="DNA endonuclease activator Ctp1 C-terminal" evidence="5">
    <location>
        <begin position="359"/>
        <end position="467"/>
    </location>
</feature>
<feature type="compositionally biased region" description="Polar residues" evidence="4">
    <location>
        <begin position="157"/>
        <end position="166"/>
    </location>
</feature>
<keyword evidence="2" id="KW-0227">DNA damage</keyword>
<evidence type="ECO:0000256" key="2">
    <source>
        <dbReference type="ARBA" id="ARBA00022763"/>
    </source>
</evidence>
<reference evidence="6 7" key="1">
    <citation type="submission" date="2023-06" db="EMBL/GenBank/DDBJ databases">
        <title>Black Yeasts Isolated from many extreme environments.</title>
        <authorList>
            <person name="Coleine C."/>
            <person name="Stajich J.E."/>
            <person name="Selbmann L."/>
        </authorList>
    </citation>
    <scope>NUCLEOTIDE SEQUENCE [LARGE SCALE GENOMIC DNA]</scope>
    <source>
        <strain evidence="6 7">CCFEE 5887</strain>
    </source>
</reference>
<feature type="region of interest" description="Disordered" evidence="4">
    <location>
        <begin position="49"/>
        <end position="68"/>
    </location>
</feature>
<evidence type="ECO:0000313" key="6">
    <source>
        <dbReference type="EMBL" id="KAK5541260.1"/>
    </source>
</evidence>
<feature type="compositionally biased region" description="Polar residues" evidence="4">
    <location>
        <begin position="278"/>
        <end position="299"/>
    </location>
</feature>
<proteinExistence type="predicted"/>
<comment type="caution">
    <text evidence="6">The sequence shown here is derived from an EMBL/GenBank/DDBJ whole genome shotgun (WGS) entry which is preliminary data.</text>
</comment>
<feature type="compositionally biased region" description="Basic and acidic residues" evidence="4">
    <location>
        <begin position="243"/>
        <end position="253"/>
    </location>
</feature>
<dbReference type="Proteomes" id="UP001345827">
    <property type="component" value="Unassembled WGS sequence"/>
</dbReference>
<evidence type="ECO:0000256" key="3">
    <source>
        <dbReference type="ARBA" id="ARBA00023242"/>
    </source>
</evidence>
<feature type="region of interest" description="Disordered" evidence="4">
    <location>
        <begin position="156"/>
        <end position="192"/>
    </location>
</feature>
<gene>
    <name evidence="6" type="ORF">LTR25_003037</name>
</gene>
<keyword evidence="3" id="KW-0539">Nucleus</keyword>
<feature type="region of interest" description="Disordered" evidence="4">
    <location>
        <begin position="450"/>
        <end position="502"/>
    </location>
</feature>
<keyword evidence="7" id="KW-1185">Reference proteome</keyword>
<dbReference type="EMBL" id="JAXLQG010000004">
    <property type="protein sequence ID" value="KAK5541260.1"/>
    <property type="molecule type" value="Genomic_DNA"/>
</dbReference>
<dbReference type="Pfam" id="PF08573">
    <property type="entry name" value="SAE2"/>
    <property type="match status" value="1"/>
</dbReference>
<name>A0AAV9QDN5_9PEZI</name>
<organism evidence="6 7">
    <name type="scientific">Vermiconidia calcicola</name>
    <dbReference type="NCBI Taxonomy" id="1690605"/>
    <lineage>
        <taxon>Eukaryota</taxon>
        <taxon>Fungi</taxon>
        <taxon>Dikarya</taxon>
        <taxon>Ascomycota</taxon>
        <taxon>Pezizomycotina</taxon>
        <taxon>Dothideomycetes</taxon>
        <taxon>Dothideomycetidae</taxon>
        <taxon>Mycosphaerellales</taxon>
        <taxon>Extremaceae</taxon>
        <taxon>Vermiconidia</taxon>
    </lineage>
</organism>
<protein>
    <recommendedName>
        <fullName evidence="5">DNA endonuclease activator Ctp1 C-terminal domain-containing protein</fullName>
    </recommendedName>
</protein>
<sequence>MNATSQSLTSTLISALGQSETLVRQLDESTKTIERLKRENEKFKNELNDLRSKQDTAPHVSAHPDQQLKRENELLRKEVDELRLKQNAVPVPSVQNDHSREREHEKLKQELEELRRLSAQFEQLFRRDVEKQAEIDQLKSKLRLLQTKERRWRLQNPGVSSPTISSDEVDVSTAPVNTKRKRPRSKSPEVLKEISGNVPAVVQASKARPKFKRLSDRGADAIPALAEDGDDYDLVRPGSATGKDSKGKDDSSPHQRLQALLAAPAATTPMLFPHLDASTGSSKTASPAEQPKFQAQTSAIDAAAPKTTSLRKPPFIPSKAARTVPGPEDEEPFRSRPVNRLSLAHFKINPSYTGGLDYAYDDVVRGNARKCLPGCTRPECCGGKFRVLADTLPTDKDVSDDDLLHEFLGPGSEEKIRTLTPLARANLVHEARAKRLANLYGKMHRETFERAQSPPGFWTTEFPSTQEDKDNREQARQREREEVEKRCQEARRGNGRWLFADE</sequence>
<evidence type="ECO:0000313" key="7">
    <source>
        <dbReference type="Proteomes" id="UP001345827"/>
    </source>
</evidence>
<dbReference type="GO" id="GO:0005634">
    <property type="term" value="C:nucleus"/>
    <property type="evidence" value="ECO:0007669"/>
    <property type="project" value="UniProtKB-SubCell"/>
</dbReference>
<comment type="subcellular location">
    <subcellularLocation>
        <location evidence="1">Nucleus</location>
    </subcellularLocation>
</comment>
<feature type="region of interest" description="Disordered" evidence="4">
    <location>
        <begin position="271"/>
        <end position="334"/>
    </location>
</feature>
<feature type="region of interest" description="Disordered" evidence="4">
    <location>
        <begin position="229"/>
        <end position="254"/>
    </location>
</feature>
<evidence type="ECO:0000256" key="4">
    <source>
        <dbReference type="SAM" id="MobiDB-lite"/>
    </source>
</evidence>
<dbReference type="AlphaFoldDB" id="A0AAV9QDN5"/>
<evidence type="ECO:0000259" key="5">
    <source>
        <dbReference type="Pfam" id="PF08573"/>
    </source>
</evidence>
<dbReference type="InterPro" id="IPR013882">
    <property type="entry name" value="Ctp1_C"/>
</dbReference>
<dbReference type="GO" id="GO:0006281">
    <property type="term" value="P:DNA repair"/>
    <property type="evidence" value="ECO:0007669"/>
    <property type="project" value="InterPro"/>
</dbReference>
<accession>A0AAV9QDN5</accession>
<feature type="compositionally biased region" description="Basic and acidic residues" evidence="4">
    <location>
        <begin position="466"/>
        <end position="492"/>
    </location>
</feature>
<evidence type="ECO:0000256" key="1">
    <source>
        <dbReference type="ARBA" id="ARBA00004123"/>
    </source>
</evidence>